<dbReference type="AlphaFoldDB" id="A0AAV0IYP2"/>
<reference evidence="2" key="1">
    <citation type="submission" date="2022-08" db="EMBL/GenBank/DDBJ databases">
        <authorList>
            <person name="Gutierrez-Valencia J."/>
        </authorList>
    </citation>
    <scope>NUCLEOTIDE SEQUENCE</scope>
</reference>
<evidence type="ECO:0000313" key="2">
    <source>
        <dbReference type="EMBL" id="CAI0402669.1"/>
    </source>
</evidence>
<sequence length="90" mass="10614">MIAIHTQAKEDGKSLSGREIVEMVLKKKVKYGPKETVRSTREIQLEAELQEERAESERRTKEFEAKIQSQEEKIQIQDEKIQLQEEKLQM</sequence>
<dbReference type="EMBL" id="CAMGYJ010000008">
    <property type="protein sequence ID" value="CAI0457256.1"/>
    <property type="molecule type" value="Genomic_DNA"/>
</dbReference>
<keyword evidence="1" id="KW-0175">Coiled coil</keyword>
<name>A0AAV0IYP2_9ROSI</name>
<evidence type="ECO:0000256" key="1">
    <source>
        <dbReference type="SAM" id="Coils"/>
    </source>
</evidence>
<protein>
    <submittedName>
        <fullName evidence="2">Uncharacterized protein</fullName>
    </submittedName>
</protein>
<evidence type="ECO:0000313" key="3">
    <source>
        <dbReference type="EMBL" id="CAI0433229.1"/>
    </source>
</evidence>
<dbReference type="Proteomes" id="UP001154282">
    <property type="component" value="Unassembled WGS sequence"/>
</dbReference>
<accession>A0AAV0IYP2</accession>
<keyword evidence="5" id="KW-1185">Reference proteome</keyword>
<comment type="caution">
    <text evidence="2">The sequence shown here is derived from an EMBL/GenBank/DDBJ whole genome shotgun (WGS) entry which is preliminary data.</text>
</comment>
<dbReference type="EMBL" id="CAMGYJ010000006">
    <property type="protein sequence ID" value="CAI0433229.1"/>
    <property type="molecule type" value="Genomic_DNA"/>
</dbReference>
<evidence type="ECO:0000313" key="4">
    <source>
        <dbReference type="EMBL" id="CAI0457256.1"/>
    </source>
</evidence>
<evidence type="ECO:0000313" key="5">
    <source>
        <dbReference type="Proteomes" id="UP001154282"/>
    </source>
</evidence>
<proteinExistence type="predicted"/>
<feature type="coiled-coil region" evidence="1">
    <location>
        <begin position="46"/>
        <end position="89"/>
    </location>
</feature>
<feature type="non-terminal residue" evidence="2">
    <location>
        <position position="90"/>
    </location>
</feature>
<organism evidence="2 5">
    <name type="scientific">Linum tenue</name>
    <dbReference type="NCBI Taxonomy" id="586396"/>
    <lineage>
        <taxon>Eukaryota</taxon>
        <taxon>Viridiplantae</taxon>
        <taxon>Streptophyta</taxon>
        <taxon>Embryophyta</taxon>
        <taxon>Tracheophyta</taxon>
        <taxon>Spermatophyta</taxon>
        <taxon>Magnoliopsida</taxon>
        <taxon>eudicotyledons</taxon>
        <taxon>Gunneridae</taxon>
        <taxon>Pentapetalae</taxon>
        <taxon>rosids</taxon>
        <taxon>fabids</taxon>
        <taxon>Malpighiales</taxon>
        <taxon>Linaceae</taxon>
        <taxon>Linum</taxon>
    </lineage>
</organism>
<gene>
    <name evidence="2" type="ORF">LITE_LOCUS11714</name>
    <name evidence="3" type="ORF">LITE_LOCUS23755</name>
    <name evidence="4" type="ORF">LITE_LOCUS33055</name>
</gene>
<dbReference type="EMBL" id="CAMGYJ010000004">
    <property type="protein sequence ID" value="CAI0402669.1"/>
    <property type="molecule type" value="Genomic_DNA"/>
</dbReference>